<evidence type="ECO:0000256" key="4">
    <source>
        <dbReference type="SAM" id="MobiDB-lite"/>
    </source>
</evidence>
<dbReference type="InterPro" id="IPR036028">
    <property type="entry name" value="SH3-like_dom_sf"/>
</dbReference>
<feature type="compositionally biased region" description="Gly residues" evidence="4">
    <location>
        <begin position="210"/>
        <end position="222"/>
    </location>
</feature>
<organism evidence="8">
    <name type="scientific">Fonticula alba</name>
    <name type="common">Slime mold</name>
    <dbReference type="NCBI Taxonomy" id="691883"/>
    <lineage>
        <taxon>Eukaryota</taxon>
        <taxon>Rotosphaerida</taxon>
        <taxon>Fonticulaceae</taxon>
        <taxon>Fonticula</taxon>
    </lineage>
</organism>
<dbReference type="SMART" id="SM00326">
    <property type="entry name" value="SH3"/>
    <property type="match status" value="1"/>
</dbReference>
<dbReference type="InterPro" id="IPR001452">
    <property type="entry name" value="SH3_domain"/>
</dbReference>
<keyword evidence="2" id="KW-0106">Calcium</keyword>
<dbReference type="OrthoDB" id="1716625at2759"/>
<evidence type="ECO:0000259" key="5">
    <source>
        <dbReference type="PROSITE" id="PS50002"/>
    </source>
</evidence>
<gene>
    <name evidence="8" type="ORF">H696_03527</name>
</gene>
<dbReference type="InterPro" id="IPR018247">
    <property type="entry name" value="EF_Hand_1_Ca_BS"/>
</dbReference>
<feature type="domain" description="SH3" evidence="5">
    <location>
        <begin position="1"/>
        <end position="63"/>
    </location>
</feature>
<keyword evidence="9" id="KW-1185">Reference proteome</keyword>
<feature type="compositionally biased region" description="Low complexity" evidence="4">
    <location>
        <begin position="241"/>
        <end position="258"/>
    </location>
</feature>
<dbReference type="Proteomes" id="UP000030693">
    <property type="component" value="Unassembled WGS sequence"/>
</dbReference>
<sequence>MSMTSVALYDLEQVNKGAGELPFRQGDVFTDVEVSSDGWLLVTHAASGERGYVPASYLEKPKPAAVAAAPATPPRPPIRPKPAGLTPSVGRAASVHRPMSMYAPSTSSSHSFSSAPSTAPVSTSTSTTSFASPPLPSRPVSQFGAPPPTAGGFAAPPPTASGFGTPPALPARSQTAAPTLPQRPQSVYVGGSGPARDFGGAAAPALPARGGQGAPVAGFGGPPGLPPRTAAGGGGAPPALPARSQPGSPGAGSPPSLPARAPVVVPPYEVVSGWDIPDWEQRTAAGDFARRAARQGVKNSLGTVVLPGAAAAAAMSETVEGHASRSVLGDIWDLADIDRDGALDVYEFIVAIFLSRKARAGQPPPKTLSYNMTPPSKRR</sequence>
<accession>A0A058Z706</accession>
<feature type="compositionally biased region" description="Polar residues" evidence="4">
    <location>
        <begin position="368"/>
        <end position="379"/>
    </location>
</feature>
<evidence type="ECO:0008006" key="10">
    <source>
        <dbReference type="Google" id="ProtNLM"/>
    </source>
</evidence>
<dbReference type="InterPro" id="IPR000261">
    <property type="entry name" value="EH_dom"/>
</dbReference>
<dbReference type="SMART" id="SM00027">
    <property type="entry name" value="EH"/>
    <property type="match status" value="1"/>
</dbReference>
<proteinExistence type="predicted"/>
<dbReference type="STRING" id="691883.A0A058Z706"/>
<evidence type="ECO:0000256" key="2">
    <source>
        <dbReference type="ARBA" id="ARBA00022837"/>
    </source>
</evidence>
<dbReference type="GO" id="GO:0005509">
    <property type="term" value="F:calcium ion binding"/>
    <property type="evidence" value="ECO:0007669"/>
    <property type="project" value="InterPro"/>
</dbReference>
<dbReference type="Pfam" id="PF00018">
    <property type="entry name" value="SH3_1"/>
    <property type="match status" value="1"/>
</dbReference>
<dbReference type="SUPFAM" id="SSF50044">
    <property type="entry name" value="SH3-domain"/>
    <property type="match status" value="1"/>
</dbReference>
<dbReference type="InterPro" id="IPR011992">
    <property type="entry name" value="EF-hand-dom_pair"/>
</dbReference>
<reference evidence="8" key="1">
    <citation type="submission" date="2013-04" db="EMBL/GenBank/DDBJ databases">
        <title>The Genome Sequence of Fonticula alba ATCC 38817.</title>
        <authorList>
            <consortium name="The Broad Institute Genomics Platform"/>
            <person name="Russ C."/>
            <person name="Cuomo C."/>
            <person name="Burger G."/>
            <person name="Gray M.W."/>
            <person name="Holland P.W.H."/>
            <person name="King N."/>
            <person name="Lang F.B.F."/>
            <person name="Roger A.J."/>
            <person name="Ruiz-Trillo I."/>
            <person name="Brown M."/>
            <person name="Walker B."/>
            <person name="Young S."/>
            <person name="Zeng Q."/>
            <person name="Gargeya S."/>
            <person name="Fitzgerald M."/>
            <person name="Haas B."/>
            <person name="Abouelleil A."/>
            <person name="Allen A.W."/>
            <person name="Alvarado L."/>
            <person name="Arachchi H.M."/>
            <person name="Berlin A.M."/>
            <person name="Chapman S.B."/>
            <person name="Gainer-Dewar J."/>
            <person name="Goldberg J."/>
            <person name="Griggs A."/>
            <person name="Gujja S."/>
            <person name="Hansen M."/>
            <person name="Howarth C."/>
            <person name="Imamovic A."/>
            <person name="Ireland A."/>
            <person name="Larimer J."/>
            <person name="McCowan C."/>
            <person name="Murphy C."/>
            <person name="Pearson M."/>
            <person name="Poon T.W."/>
            <person name="Priest M."/>
            <person name="Roberts A."/>
            <person name="Saif S."/>
            <person name="Shea T."/>
            <person name="Sisk P."/>
            <person name="Sykes S."/>
            <person name="Wortman J."/>
            <person name="Nusbaum C."/>
            <person name="Birren B."/>
        </authorList>
    </citation>
    <scope>NUCLEOTIDE SEQUENCE [LARGE SCALE GENOMIC DNA]</scope>
    <source>
        <strain evidence="8">ATCC 38817</strain>
    </source>
</reference>
<feature type="region of interest" description="Disordered" evidence="4">
    <location>
        <begin position="360"/>
        <end position="379"/>
    </location>
</feature>
<feature type="compositionally biased region" description="Pro residues" evidence="4">
    <location>
        <begin position="71"/>
        <end position="80"/>
    </location>
</feature>
<feature type="compositionally biased region" description="Pro residues" evidence="4">
    <location>
        <begin position="145"/>
        <end position="159"/>
    </location>
</feature>
<feature type="region of interest" description="Disordered" evidence="4">
    <location>
        <begin position="67"/>
        <end position="258"/>
    </location>
</feature>
<evidence type="ECO:0000256" key="3">
    <source>
        <dbReference type="PROSITE-ProRule" id="PRU00192"/>
    </source>
</evidence>
<dbReference type="EMBL" id="KB932205">
    <property type="protein sequence ID" value="KCV70064.1"/>
    <property type="molecule type" value="Genomic_DNA"/>
</dbReference>
<evidence type="ECO:0000313" key="8">
    <source>
        <dbReference type="EMBL" id="KCV70064.1"/>
    </source>
</evidence>
<evidence type="ECO:0000256" key="1">
    <source>
        <dbReference type="ARBA" id="ARBA00022443"/>
    </source>
</evidence>
<dbReference type="Gene3D" id="2.30.30.40">
    <property type="entry name" value="SH3 Domains"/>
    <property type="match status" value="1"/>
</dbReference>
<feature type="compositionally biased region" description="Polar residues" evidence="4">
    <location>
        <begin position="172"/>
        <end position="185"/>
    </location>
</feature>
<dbReference type="GeneID" id="20528252"/>
<feature type="domain" description="EH" evidence="6">
    <location>
        <begin position="324"/>
        <end position="379"/>
    </location>
</feature>
<dbReference type="PROSITE" id="PS50031">
    <property type="entry name" value="EH"/>
    <property type="match status" value="1"/>
</dbReference>
<dbReference type="PROSITE" id="PS50002">
    <property type="entry name" value="SH3"/>
    <property type="match status" value="1"/>
</dbReference>
<evidence type="ECO:0000313" key="9">
    <source>
        <dbReference type="Proteomes" id="UP000030693"/>
    </source>
</evidence>
<evidence type="ECO:0000259" key="6">
    <source>
        <dbReference type="PROSITE" id="PS50031"/>
    </source>
</evidence>
<keyword evidence="1 3" id="KW-0728">SH3 domain</keyword>
<dbReference type="PROSITE" id="PS00018">
    <property type="entry name" value="EF_HAND_1"/>
    <property type="match status" value="1"/>
</dbReference>
<feature type="compositionally biased region" description="Low complexity" evidence="4">
    <location>
        <begin position="103"/>
        <end position="132"/>
    </location>
</feature>
<dbReference type="RefSeq" id="XP_009495670.1">
    <property type="nucleotide sequence ID" value="XM_009497395.1"/>
</dbReference>
<dbReference type="SUPFAM" id="SSF47473">
    <property type="entry name" value="EF-hand"/>
    <property type="match status" value="1"/>
</dbReference>
<dbReference type="Gene3D" id="1.10.238.10">
    <property type="entry name" value="EF-hand"/>
    <property type="match status" value="1"/>
</dbReference>
<feature type="domain" description="EF-hand" evidence="7">
    <location>
        <begin position="323"/>
        <end position="358"/>
    </location>
</feature>
<feature type="compositionally biased region" description="Low complexity" evidence="4">
    <location>
        <begin position="199"/>
        <end position="209"/>
    </location>
</feature>
<dbReference type="AlphaFoldDB" id="A0A058Z706"/>
<dbReference type="InterPro" id="IPR002048">
    <property type="entry name" value="EF_hand_dom"/>
</dbReference>
<name>A0A058Z706_FONAL</name>
<dbReference type="PROSITE" id="PS50222">
    <property type="entry name" value="EF_HAND_2"/>
    <property type="match status" value="1"/>
</dbReference>
<protein>
    <recommendedName>
        <fullName evidence="10">SH3 domain-containing protein</fullName>
    </recommendedName>
</protein>
<dbReference type="Pfam" id="PF12763">
    <property type="entry name" value="EH"/>
    <property type="match status" value="1"/>
</dbReference>
<evidence type="ECO:0000259" key="7">
    <source>
        <dbReference type="PROSITE" id="PS50222"/>
    </source>
</evidence>